<feature type="region of interest" description="Disordered" evidence="1">
    <location>
        <begin position="569"/>
        <end position="590"/>
    </location>
</feature>
<feature type="transmembrane region" description="Helical" evidence="2">
    <location>
        <begin position="451"/>
        <end position="473"/>
    </location>
</feature>
<dbReference type="InterPro" id="IPR021840">
    <property type="entry name" value="DUF3433"/>
</dbReference>
<comment type="caution">
    <text evidence="3">The sequence shown here is derived from an EMBL/GenBank/DDBJ whole genome shotgun (WGS) entry which is preliminary data.</text>
</comment>
<keyword evidence="2" id="KW-0472">Membrane</keyword>
<protein>
    <submittedName>
        <fullName evidence="3">Uncharacterized protein</fullName>
    </submittedName>
</protein>
<feature type="transmembrane region" description="Helical" evidence="2">
    <location>
        <begin position="116"/>
        <end position="141"/>
    </location>
</feature>
<evidence type="ECO:0000313" key="3">
    <source>
        <dbReference type="EMBL" id="THH01987.1"/>
    </source>
</evidence>
<evidence type="ECO:0000256" key="1">
    <source>
        <dbReference type="SAM" id="MobiDB-lite"/>
    </source>
</evidence>
<feature type="region of interest" description="Disordered" evidence="1">
    <location>
        <begin position="1"/>
        <end position="20"/>
    </location>
</feature>
<organism evidence="3 4">
    <name type="scientific">Hermanssonia centrifuga</name>
    <dbReference type="NCBI Taxonomy" id="98765"/>
    <lineage>
        <taxon>Eukaryota</taxon>
        <taxon>Fungi</taxon>
        <taxon>Dikarya</taxon>
        <taxon>Basidiomycota</taxon>
        <taxon>Agaricomycotina</taxon>
        <taxon>Agaricomycetes</taxon>
        <taxon>Polyporales</taxon>
        <taxon>Meruliaceae</taxon>
        <taxon>Hermanssonia</taxon>
    </lineage>
</organism>
<keyword evidence="2" id="KW-1133">Transmembrane helix</keyword>
<feature type="transmembrane region" description="Helical" evidence="2">
    <location>
        <begin position="49"/>
        <end position="67"/>
    </location>
</feature>
<dbReference type="AlphaFoldDB" id="A0A4S4KU04"/>
<dbReference type="Proteomes" id="UP000309038">
    <property type="component" value="Unassembled WGS sequence"/>
</dbReference>
<evidence type="ECO:0000256" key="2">
    <source>
        <dbReference type="SAM" id="Phobius"/>
    </source>
</evidence>
<dbReference type="Pfam" id="PF11915">
    <property type="entry name" value="DUF3433"/>
    <property type="match status" value="1"/>
</dbReference>
<proteinExistence type="predicted"/>
<keyword evidence="2" id="KW-0812">Transmembrane</keyword>
<name>A0A4S4KU04_9APHY</name>
<sequence>MAVVNVESSEFGPAHDTDRYRDRAKEDDHFSFAGFKVAQRNIFGNIQPAFLTSFFPTLFVFPLRLFWEVADRTLARYQPYVALSRGGVRAEESLTLDYLSANTIVSLYKTAKRREWIIHVSMLTAIAVTFYQPLAGSVLYLKSVPTTQPATVTMTSDLGLSPDVKTLNAFLAAAGFTEAAAFQGLGDPPFIRQNWAVAQFKLPDNPGLNASILVNTTGVRTNINCEQSTSLNLNTSTPPYYNITAQGADGCSATVQFNISASSLDEQQYGSAPANAQNCGLPADTDIDFLPLMFWFYNTDAQNIPQAAAVICRPQIQLFNVMANVNLNNGSLVDVTILNNYTAPNNVSGDPLDGKVYNAVLFNTSATDPFVTARATAISAQIPGAIFRLASQDANFVQFFDNGSTGFLNLTKEIYTQHLAVSAKTVYFVTADETKSAQETSQIDRLLMDTFASQALALLLIGIGLVGIVTHLLHRRQRRNLYLTSAPGTIATIIALSSHSGFGELLYPYDNKKAIREKFANLRFSLDRRTGAIVADEYEYDEGVDADRSGRTSDAGMDDEEKMEMHRMDTLSSLTGEGKNRVGGKAGGGR</sequence>
<accession>A0A4S4KU04</accession>
<dbReference type="PANTHER" id="PTHR37544">
    <property type="entry name" value="SPRAY-RELATED"/>
    <property type="match status" value="1"/>
</dbReference>
<keyword evidence="4" id="KW-1185">Reference proteome</keyword>
<reference evidence="3 4" key="1">
    <citation type="submission" date="2019-02" db="EMBL/GenBank/DDBJ databases">
        <title>Genome sequencing of the rare red list fungi Phlebia centrifuga.</title>
        <authorList>
            <person name="Buettner E."/>
            <person name="Kellner H."/>
        </authorList>
    </citation>
    <scope>NUCLEOTIDE SEQUENCE [LARGE SCALE GENOMIC DNA]</scope>
    <source>
        <strain evidence="3 4">DSM 108282</strain>
    </source>
</reference>
<evidence type="ECO:0000313" key="4">
    <source>
        <dbReference type="Proteomes" id="UP000309038"/>
    </source>
</evidence>
<dbReference type="EMBL" id="SGPJ01000013">
    <property type="protein sequence ID" value="THH01987.1"/>
    <property type="molecule type" value="Genomic_DNA"/>
</dbReference>
<gene>
    <name evidence="3" type="ORF">EW026_g818</name>
</gene>